<reference evidence="2 3" key="1">
    <citation type="submission" date="2023-01" db="EMBL/GenBank/DDBJ databases">
        <authorList>
            <person name="Whitehead M."/>
        </authorList>
    </citation>
    <scope>NUCLEOTIDE SEQUENCE [LARGE SCALE GENOMIC DNA]</scope>
</reference>
<dbReference type="Proteomes" id="UP001160148">
    <property type="component" value="Unassembled WGS sequence"/>
</dbReference>
<feature type="chain" id="PRO_5043830188" evidence="1">
    <location>
        <begin position="19"/>
        <end position="144"/>
    </location>
</feature>
<organism evidence="2 3">
    <name type="scientific">Macrosiphum euphorbiae</name>
    <name type="common">potato aphid</name>
    <dbReference type="NCBI Taxonomy" id="13131"/>
    <lineage>
        <taxon>Eukaryota</taxon>
        <taxon>Metazoa</taxon>
        <taxon>Ecdysozoa</taxon>
        <taxon>Arthropoda</taxon>
        <taxon>Hexapoda</taxon>
        <taxon>Insecta</taxon>
        <taxon>Pterygota</taxon>
        <taxon>Neoptera</taxon>
        <taxon>Paraneoptera</taxon>
        <taxon>Hemiptera</taxon>
        <taxon>Sternorrhyncha</taxon>
        <taxon>Aphidomorpha</taxon>
        <taxon>Aphidoidea</taxon>
        <taxon>Aphididae</taxon>
        <taxon>Macrosiphini</taxon>
        <taxon>Macrosiphum</taxon>
    </lineage>
</organism>
<sequence>MNLLFLLLVVCIAMVAYGRDSRRTSTKSQLQISPTNIQMDSEGKDRINDNYILYSRKNGAAKTAYKAVNKRWTRDISMQKVEEILQEPNKMKEIGLNILNCILNNNILQKFYQMRLLIRPKSKQCPTGMVRNSRGECVFKFDDV</sequence>
<dbReference type="EMBL" id="CARXXK010000003">
    <property type="protein sequence ID" value="CAI6363695.1"/>
    <property type="molecule type" value="Genomic_DNA"/>
</dbReference>
<name>A0AAV0X611_9HEMI</name>
<dbReference type="AlphaFoldDB" id="A0AAV0X611"/>
<accession>A0AAV0X611</accession>
<keyword evidence="3" id="KW-1185">Reference proteome</keyword>
<keyword evidence="1" id="KW-0732">Signal</keyword>
<evidence type="ECO:0000256" key="1">
    <source>
        <dbReference type="SAM" id="SignalP"/>
    </source>
</evidence>
<proteinExistence type="predicted"/>
<evidence type="ECO:0000313" key="2">
    <source>
        <dbReference type="EMBL" id="CAI6363695.1"/>
    </source>
</evidence>
<protein>
    <submittedName>
        <fullName evidence="2">Uncharacterized protein</fullName>
    </submittedName>
</protein>
<feature type="signal peptide" evidence="1">
    <location>
        <begin position="1"/>
        <end position="18"/>
    </location>
</feature>
<comment type="caution">
    <text evidence="2">The sequence shown here is derived from an EMBL/GenBank/DDBJ whole genome shotgun (WGS) entry which is preliminary data.</text>
</comment>
<evidence type="ECO:0000313" key="3">
    <source>
        <dbReference type="Proteomes" id="UP001160148"/>
    </source>
</evidence>
<gene>
    <name evidence="2" type="ORF">MEUPH1_LOCUS18605</name>
</gene>